<dbReference type="EMBL" id="JAUYVI010000008">
    <property type="protein sequence ID" value="MDQ7250943.1"/>
    <property type="molecule type" value="Genomic_DNA"/>
</dbReference>
<evidence type="ECO:0000313" key="1">
    <source>
        <dbReference type="EMBL" id="MDQ7250943.1"/>
    </source>
</evidence>
<proteinExistence type="predicted"/>
<gene>
    <name evidence="1" type="ORF">Q8A70_24870</name>
</gene>
<comment type="caution">
    <text evidence="1">The sequence shown here is derived from an EMBL/GenBank/DDBJ whole genome shotgun (WGS) entry which is preliminary data.</text>
</comment>
<keyword evidence="2" id="KW-1185">Reference proteome</keyword>
<dbReference type="Proteomes" id="UP001230156">
    <property type="component" value="Unassembled WGS sequence"/>
</dbReference>
<name>A0ABU0YVN6_9PROT</name>
<evidence type="ECO:0000313" key="2">
    <source>
        <dbReference type="Proteomes" id="UP001230156"/>
    </source>
</evidence>
<organism evidence="1 2">
    <name type="scientific">Dongia sedimenti</name>
    <dbReference type="NCBI Taxonomy" id="3064282"/>
    <lineage>
        <taxon>Bacteria</taxon>
        <taxon>Pseudomonadati</taxon>
        <taxon>Pseudomonadota</taxon>
        <taxon>Alphaproteobacteria</taxon>
        <taxon>Rhodospirillales</taxon>
        <taxon>Dongiaceae</taxon>
        <taxon>Dongia</taxon>
    </lineage>
</organism>
<sequence>MRRRKPAERFRPILKSSAIAVAASIDDVSDGSDFRFLLVRYPDGWVFTGTDDHRLDGKVETVTIERRHPDGIPSGRYLRVPIDPVVDPWGRVAIDIAFDTPDGVQHAELTIQTRDDTAAARDASDEGGPEAIHITGGSVLAQTAAAAVFFIEGNPGDVLDLSDDRSGRWIAGDSDGTHTLYMRHDTAGKRTATLAVRNGVAVSMK</sequence>
<accession>A0ABU0YVN6</accession>
<protein>
    <submittedName>
        <fullName evidence="1">Uncharacterized protein</fullName>
    </submittedName>
</protein>
<reference evidence="2" key="1">
    <citation type="submission" date="2023-08" db="EMBL/GenBank/DDBJ databases">
        <title>Rhodospirillaceae gen. nov., a novel taxon isolated from the Yangtze River Yuezi River estuary sludge.</title>
        <authorList>
            <person name="Ruan L."/>
        </authorList>
    </citation>
    <scope>NUCLEOTIDE SEQUENCE [LARGE SCALE GENOMIC DNA]</scope>
    <source>
        <strain evidence="2">R-7</strain>
    </source>
</reference>
<dbReference type="RefSeq" id="WP_379960817.1">
    <property type="nucleotide sequence ID" value="NZ_JAUYVI010000008.1"/>
</dbReference>